<dbReference type="GO" id="GO:0046983">
    <property type="term" value="F:protein dimerization activity"/>
    <property type="evidence" value="ECO:0007669"/>
    <property type="project" value="InterPro"/>
</dbReference>
<evidence type="ECO:0000256" key="10">
    <source>
        <dbReference type="SAM" id="Phobius"/>
    </source>
</evidence>
<feature type="transmembrane region" description="Helical" evidence="10">
    <location>
        <begin position="78"/>
        <end position="99"/>
    </location>
</feature>
<dbReference type="EC" id="2.7.13.3" evidence="2"/>
<keyword evidence="4" id="KW-0808">Transferase</keyword>
<dbReference type="PANTHER" id="PTHR24421:SF10">
    <property type="entry name" value="NITRATE_NITRITE SENSOR PROTEIN NARQ"/>
    <property type="match status" value="1"/>
</dbReference>
<feature type="transmembrane region" description="Helical" evidence="10">
    <location>
        <begin position="106"/>
        <end position="123"/>
    </location>
</feature>
<reference evidence="13 14" key="1">
    <citation type="submission" date="2019-06" db="EMBL/GenBank/DDBJ databases">
        <title>Sequencing the genomes of 1000 actinobacteria strains.</title>
        <authorList>
            <person name="Klenk H.-P."/>
        </authorList>
    </citation>
    <scope>NUCLEOTIDE SEQUENCE [LARGE SCALE GENOMIC DNA]</scope>
    <source>
        <strain evidence="13 14">DSM 45015</strain>
    </source>
</reference>
<dbReference type="InterPro" id="IPR036890">
    <property type="entry name" value="HATPase_C_sf"/>
</dbReference>
<dbReference type="InterPro" id="IPR011712">
    <property type="entry name" value="Sig_transdc_His_kin_sub3_dim/P"/>
</dbReference>
<dbReference type="InterPro" id="IPR050482">
    <property type="entry name" value="Sensor_HK_TwoCompSys"/>
</dbReference>
<evidence type="ECO:0000256" key="6">
    <source>
        <dbReference type="ARBA" id="ARBA00022777"/>
    </source>
</evidence>
<feature type="region of interest" description="Disordered" evidence="9">
    <location>
        <begin position="375"/>
        <end position="407"/>
    </location>
</feature>
<name>A0A543NFQ2_9ACTN</name>
<feature type="domain" description="Histidine kinase/HSP90-like ATPase" evidence="11">
    <location>
        <begin position="338"/>
        <end position="425"/>
    </location>
</feature>
<sequence>MRTTSAGGALATLNGVDTPVEPAGQAGRSRWRRKLALDAPLGLVAGALTLLGAHWHAARSNGWDPGPPGAQGPPGPPWGAAGDVGLPPSAYACAVVIVGCVAVRRIWPRGAFAVAALAIAVFVGTGNGYGPVLLGPALLVFAMAAAFPPRSWVPWTALMLPLVVVLGLDRPYLGLVDTDTAARLVLVLAVVAVPAALGVIARTYRENARRERERALAESAHQERLRIAREVHDVVGHSLSVINMQAGAALHVLGSRPDQVESSLTAIRQTSKDALDELRGTLAVFRDPRAARGANREPLPGLADLDELVDSSSGAGGRVASVRTVGEPVTLPAAVDHAAYRIVQEALTNVVRHAGGADAAVRITYRPREVVVEVTDEGPARPQDEPAAGGGTAGMRERAAAVGGSLSVGPRSGGGYAVRAVLPLDTPSERP</sequence>
<keyword evidence="14" id="KW-1185">Reference proteome</keyword>
<keyword evidence="5" id="KW-0547">Nucleotide-binding</keyword>
<dbReference type="GO" id="GO:0016020">
    <property type="term" value="C:membrane"/>
    <property type="evidence" value="ECO:0007669"/>
    <property type="project" value="InterPro"/>
</dbReference>
<evidence type="ECO:0000256" key="9">
    <source>
        <dbReference type="SAM" id="MobiDB-lite"/>
    </source>
</evidence>
<keyword evidence="7" id="KW-0067">ATP-binding</keyword>
<dbReference type="PANTHER" id="PTHR24421">
    <property type="entry name" value="NITRATE/NITRITE SENSOR PROTEIN NARX-RELATED"/>
    <property type="match status" value="1"/>
</dbReference>
<evidence type="ECO:0000256" key="2">
    <source>
        <dbReference type="ARBA" id="ARBA00012438"/>
    </source>
</evidence>
<feature type="transmembrane region" description="Helical" evidence="10">
    <location>
        <begin position="152"/>
        <end position="168"/>
    </location>
</feature>
<evidence type="ECO:0000256" key="3">
    <source>
        <dbReference type="ARBA" id="ARBA00022553"/>
    </source>
</evidence>
<evidence type="ECO:0000313" key="14">
    <source>
        <dbReference type="Proteomes" id="UP000317422"/>
    </source>
</evidence>
<protein>
    <recommendedName>
        <fullName evidence="2">histidine kinase</fullName>
        <ecNumber evidence="2">2.7.13.3</ecNumber>
    </recommendedName>
</protein>
<dbReference type="GO" id="GO:0005524">
    <property type="term" value="F:ATP binding"/>
    <property type="evidence" value="ECO:0007669"/>
    <property type="project" value="UniProtKB-KW"/>
</dbReference>
<evidence type="ECO:0000259" key="12">
    <source>
        <dbReference type="Pfam" id="PF07730"/>
    </source>
</evidence>
<keyword evidence="3" id="KW-0597">Phosphoprotein</keyword>
<proteinExistence type="predicted"/>
<comment type="catalytic activity">
    <reaction evidence="1">
        <text>ATP + protein L-histidine = ADP + protein N-phospho-L-histidine.</text>
        <dbReference type="EC" id="2.7.13.3"/>
    </reaction>
</comment>
<evidence type="ECO:0000256" key="1">
    <source>
        <dbReference type="ARBA" id="ARBA00000085"/>
    </source>
</evidence>
<dbReference type="InterPro" id="IPR003594">
    <property type="entry name" value="HATPase_dom"/>
</dbReference>
<evidence type="ECO:0000313" key="13">
    <source>
        <dbReference type="EMBL" id="TQN30651.1"/>
    </source>
</evidence>
<dbReference type="Gene3D" id="3.30.565.10">
    <property type="entry name" value="Histidine kinase-like ATPase, C-terminal domain"/>
    <property type="match status" value="1"/>
</dbReference>
<dbReference type="GO" id="GO:0000155">
    <property type="term" value="F:phosphorelay sensor kinase activity"/>
    <property type="evidence" value="ECO:0007669"/>
    <property type="project" value="InterPro"/>
</dbReference>
<keyword evidence="8" id="KW-0902">Two-component regulatory system</keyword>
<feature type="transmembrane region" description="Helical" evidence="10">
    <location>
        <begin position="180"/>
        <end position="204"/>
    </location>
</feature>
<dbReference type="CDD" id="cd16917">
    <property type="entry name" value="HATPase_UhpB-NarQ-NarX-like"/>
    <property type="match status" value="1"/>
</dbReference>
<keyword evidence="10" id="KW-0812">Transmembrane</keyword>
<dbReference type="Proteomes" id="UP000317422">
    <property type="component" value="Unassembled WGS sequence"/>
</dbReference>
<dbReference type="EMBL" id="VFQC01000001">
    <property type="protein sequence ID" value="TQN30651.1"/>
    <property type="molecule type" value="Genomic_DNA"/>
</dbReference>
<evidence type="ECO:0000256" key="7">
    <source>
        <dbReference type="ARBA" id="ARBA00022840"/>
    </source>
</evidence>
<comment type="caution">
    <text evidence="13">The sequence shown here is derived from an EMBL/GenBank/DDBJ whole genome shotgun (WGS) entry which is preliminary data.</text>
</comment>
<accession>A0A543NFQ2</accession>
<keyword evidence="6 13" id="KW-0418">Kinase</keyword>
<feature type="region of interest" description="Disordered" evidence="9">
    <location>
        <begin position="1"/>
        <end position="27"/>
    </location>
</feature>
<dbReference type="Pfam" id="PF02518">
    <property type="entry name" value="HATPase_c"/>
    <property type="match status" value="1"/>
</dbReference>
<evidence type="ECO:0000256" key="5">
    <source>
        <dbReference type="ARBA" id="ARBA00022741"/>
    </source>
</evidence>
<dbReference type="AlphaFoldDB" id="A0A543NFQ2"/>
<feature type="domain" description="Signal transduction histidine kinase subgroup 3 dimerisation and phosphoacceptor" evidence="12">
    <location>
        <begin position="223"/>
        <end position="288"/>
    </location>
</feature>
<evidence type="ECO:0000256" key="4">
    <source>
        <dbReference type="ARBA" id="ARBA00022679"/>
    </source>
</evidence>
<organism evidence="13 14">
    <name type="scientific">Haloactinospora alba</name>
    <dbReference type="NCBI Taxonomy" id="405555"/>
    <lineage>
        <taxon>Bacteria</taxon>
        <taxon>Bacillati</taxon>
        <taxon>Actinomycetota</taxon>
        <taxon>Actinomycetes</taxon>
        <taxon>Streptosporangiales</taxon>
        <taxon>Nocardiopsidaceae</taxon>
        <taxon>Haloactinospora</taxon>
    </lineage>
</organism>
<keyword evidence="10" id="KW-0472">Membrane</keyword>
<gene>
    <name evidence="13" type="ORF">FHX37_0533</name>
</gene>
<evidence type="ECO:0000259" key="11">
    <source>
        <dbReference type="Pfam" id="PF02518"/>
    </source>
</evidence>
<keyword evidence="10" id="KW-1133">Transmembrane helix</keyword>
<dbReference type="Pfam" id="PF07730">
    <property type="entry name" value="HisKA_3"/>
    <property type="match status" value="1"/>
</dbReference>
<dbReference type="SUPFAM" id="SSF55874">
    <property type="entry name" value="ATPase domain of HSP90 chaperone/DNA topoisomerase II/histidine kinase"/>
    <property type="match status" value="1"/>
</dbReference>
<dbReference type="Gene3D" id="1.20.5.1930">
    <property type="match status" value="1"/>
</dbReference>
<feature type="transmembrane region" description="Helical" evidence="10">
    <location>
        <begin position="35"/>
        <end position="58"/>
    </location>
</feature>
<evidence type="ECO:0000256" key="8">
    <source>
        <dbReference type="ARBA" id="ARBA00023012"/>
    </source>
</evidence>